<keyword evidence="2" id="KW-0812">Transmembrane</keyword>
<sequence length="176" mass="18286">MTTPEPSPPYGPPQPYGPPHPSQPYPSQPYGHPAPQGAYGPYIPEPMQMPRAARTTRILLFVIGGLYALVGPVLITVAAAVDDLGKADVSRAALYATGTFTLAVGVVAVVVAALFRKGGNGVRVTAMVIGWIMIANAVIALTAGQAGFMAGFVSGILIVSNCLKKDTVAWFGRPRG</sequence>
<dbReference type="RefSeq" id="WP_344118362.1">
    <property type="nucleotide sequence ID" value="NZ_BAAABW010000016.1"/>
</dbReference>
<feature type="transmembrane region" description="Helical" evidence="2">
    <location>
        <begin position="93"/>
        <end position="115"/>
    </location>
</feature>
<feature type="compositionally biased region" description="Pro residues" evidence="1">
    <location>
        <begin position="1"/>
        <end position="27"/>
    </location>
</feature>
<accession>A0ABN0X134</accession>
<feature type="region of interest" description="Disordered" evidence="1">
    <location>
        <begin position="1"/>
        <end position="31"/>
    </location>
</feature>
<keyword evidence="4" id="KW-1185">Reference proteome</keyword>
<dbReference type="EMBL" id="BAAABW010000016">
    <property type="protein sequence ID" value="GAA0352250.1"/>
    <property type="molecule type" value="Genomic_DNA"/>
</dbReference>
<comment type="caution">
    <text evidence="3">The sequence shown here is derived from an EMBL/GenBank/DDBJ whole genome shotgun (WGS) entry which is preliminary data.</text>
</comment>
<protein>
    <recommendedName>
        <fullName evidence="5">Integral membrane protein</fullName>
    </recommendedName>
</protein>
<proteinExistence type="predicted"/>
<evidence type="ECO:0008006" key="5">
    <source>
        <dbReference type="Google" id="ProtNLM"/>
    </source>
</evidence>
<evidence type="ECO:0000256" key="1">
    <source>
        <dbReference type="SAM" id="MobiDB-lite"/>
    </source>
</evidence>
<organism evidence="3 4">
    <name type="scientific">Streptomyces blastmyceticus</name>
    <dbReference type="NCBI Taxonomy" id="68180"/>
    <lineage>
        <taxon>Bacteria</taxon>
        <taxon>Bacillati</taxon>
        <taxon>Actinomycetota</taxon>
        <taxon>Actinomycetes</taxon>
        <taxon>Kitasatosporales</taxon>
        <taxon>Streptomycetaceae</taxon>
        <taxon>Streptomyces</taxon>
    </lineage>
</organism>
<evidence type="ECO:0000256" key="2">
    <source>
        <dbReference type="SAM" id="Phobius"/>
    </source>
</evidence>
<name>A0ABN0X134_9ACTN</name>
<feature type="transmembrane region" description="Helical" evidence="2">
    <location>
        <begin position="122"/>
        <end position="140"/>
    </location>
</feature>
<feature type="transmembrane region" description="Helical" evidence="2">
    <location>
        <begin position="58"/>
        <end position="81"/>
    </location>
</feature>
<keyword evidence="2" id="KW-0472">Membrane</keyword>
<evidence type="ECO:0000313" key="4">
    <source>
        <dbReference type="Proteomes" id="UP001500063"/>
    </source>
</evidence>
<reference evidence="3 4" key="1">
    <citation type="journal article" date="2019" name="Int. J. Syst. Evol. Microbiol.">
        <title>The Global Catalogue of Microorganisms (GCM) 10K type strain sequencing project: providing services to taxonomists for standard genome sequencing and annotation.</title>
        <authorList>
            <consortium name="The Broad Institute Genomics Platform"/>
            <consortium name="The Broad Institute Genome Sequencing Center for Infectious Disease"/>
            <person name="Wu L."/>
            <person name="Ma J."/>
        </authorList>
    </citation>
    <scope>NUCLEOTIDE SEQUENCE [LARGE SCALE GENOMIC DNA]</scope>
    <source>
        <strain evidence="3 4">JCM 4565</strain>
    </source>
</reference>
<evidence type="ECO:0000313" key="3">
    <source>
        <dbReference type="EMBL" id="GAA0352250.1"/>
    </source>
</evidence>
<gene>
    <name evidence="3" type="ORF">GCM10010319_31710</name>
</gene>
<dbReference type="Proteomes" id="UP001500063">
    <property type="component" value="Unassembled WGS sequence"/>
</dbReference>
<keyword evidence="2" id="KW-1133">Transmembrane helix</keyword>